<sequence length="128" mass="14110">CEAVSLPEIDATTKKHYAVEVDKGRSIGHIAAAIKVLDTTGDGDQLYSSIRKIDVKLKGALKVLKPIDVLPALLHKKFDQAGYCGDFDDEEGEMEDLGSFDYAEDCVDEGADRGDYEYFESEDEDVLD</sequence>
<name>A0ABN9SG44_9DINO</name>
<gene>
    <name evidence="1" type="ORF">PCOR1329_LOCUS28413</name>
</gene>
<feature type="non-terminal residue" evidence="1">
    <location>
        <position position="1"/>
    </location>
</feature>
<reference evidence="1" key="1">
    <citation type="submission" date="2023-10" db="EMBL/GenBank/DDBJ databases">
        <authorList>
            <person name="Chen Y."/>
            <person name="Shah S."/>
            <person name="Dougan E. K."/>
            <person name="Thang M."/>
            <person name="Chan C."/>
        </authorList>
    </citation>
    <scope>NUCLEOTIDE SEQUENCE [LARGE SCALE GENOMIC DNA]</scope>
</reference>
<evidence type="ECO:0000313" key="2">
    <source>
        <dbReference type="Proteomes" id="UP001189429"/>
    </source>
</evidence>
<keyword evidence="2" id="KW-1185">Reference proteome</keyword>
<protein>
    <submittedName>
        <fullName evidence="1">Uncharacterized protein</fullName>
    </submittedName>
</protein>
<evidence type="ECO:0000313" key="1">
    <source>
        <dbReference type="EMBL" id="CAK0829490.1"/>
    </source>
</evidence>
<accession>A0ABN9SG44</accession>
<dbReference type="EMBL" id="CAUYUJ010010480">
    <property type="protein sequence ID" value="CAK0829490.1"/>
    <property type="molecule type" value="Genomic_DNA"/>
</dbReference>
<dbReference type="Proteomes" id="UP001189429">
    <property type="component" value="Unassembled WGS sequence"/>
</dbReference>
<organism evidence="1 2">
    <name type="scientific">Prorocentrum cordatum</name>
    <dbReference type="NCBI Taxonomy" id="2364126"/>
    <lineage>
        <taxon>Eukaryota</taxon>
        <taxon>Sar</taxon>
        <taxon>Alveolata</taxon>
        <taxon>Dinophyceae</taxon>
        <taxon>Prorocentrales</taxon>
        <taxon>Prorocentraceae</taxon>
        <taxon>Prorocentrum</taxon>
    </lineage>
</organism>
<proteinExistence type="predicted"/>
<comment type="caution">
    <text evidence="1">The sequence shown here is derived from an EMBL/GenBank/DDBJ whole genome shotgun (WGS) entry which is preliminary data.</text>
</comment>